<dbReference type="GO" id="GO:0052757">
    <property type="term" value="F:chondroitin hydrolase activity"/>
    <property type="evidence" value="ECO:0007669"/>
    <property type="project" value="TreeGrafter"/>
</dbReference>
<dbReference type="AlphaFoldDB" id="A0A6B1DR09"/>
<dbReference type="InterPro" id="IPR012341">
    <property type="entry name" value="6hp_glycosidase-like_sf"/>
</dbReference>
<feature type="active site" description="Proton donor" evidence="3">
    <location>
        <position position="158"/>
    </location>
</feature>
<dbReference type="InterPro" id="IPR008928">
    <property type="entry name" value="6-hairpin_glycosidase_sf"/>
</dbReference>
<evidence type="ECO:0000313" key="5">
    <source>
        <dbReference type="EMBL" id="MYD90070.1"/>
    </source>
</evidence>
<comment type="caution">
    <text evidence="5">The sequence shown here is derived from an EMBL/GenBank/DDBJ whole genome shotgun (WGS) entry which is preliminary data.</text>
</comment>
<dbReference type="GO" id="GO:0000272">
    <property type="term" value="P:polysaccharide catabolic process"/>
    <property type="evidence" value="ECO:0007669"/>
    <property type="project" value="TreeGrafter"/>
</dbReference>
<evidence type="ECO:0000256" key="4">
    <source>
        <dbReference type="PIRSR" id="PIRSR610905-2"/>
    </source>
</evidence>
<accession>A0A6B1DR09</accession>
<evidence type="ECO:0000256" key="3">
    <source>
        <dbReference type="PIRSR" id="PIRSR610905-1"/>
    </source>
</evidence>
<feature type="binding site" evidence="4">
    <location>
        <position position="218"/>
    </location>
    <ligand>
        <name>substrate</name>
    </ligand>
</feature>
<proteinExistence type="inferred from homology"/>
<protein>
    <submittedName>
        <fullName evidence="5">Glycosyl hydrolase</fullName>
    </submittedName>
</protein>
<dbReference type="Gene3D" id="1.50.10.10">
    <property type="match status" value="1"/>
</dbReference>
<reference evidence="5" key="1">
    <citation type="submission" date="2019-09" db="EMBL/GenBank/DDBJ databases">
        <title>Characterisation of the sponge microbiome using genome-centric metagenomics.</title>
        <authorList>
            <person name="Engelberts J.P."/>
            <person name="Robbins S.J."/>
            <person name="De Goeij J.M."/>
            <person name="Aranda M."/>
            <person name="Bell S.C."/>
            <person name="Webster N.S."/>
        </authorList>
    </citation>
    <scope>NUCLEOTIDE SEQUENCE</scope>
    <source>
        <strain evidence="5">SB0662_bin_9</strain>
    </source>
</reference>
<feature type="binding site" evidence="4">
    <location>
        <position position="230"/>
    </location>
    <ligand>
        <name>substrate</name>
    </ligand>
</feature>
<dbReference type="PANTHER" id="PTHR36845:SF1">
    <property type="entry name" value="HYDROLASE, PUTATIVE (AFU_ORTHOLOGUE AFUA_7G05090)-RELATED"/>
    <property type="match status" value="1"/>
</dbReference>
<feature type="binding site" evidence="4">
    <location>
        <position position="234"/>
    </location>
    <ligand>
        <name>substrate</name>
    </ligand>
</feature>
<dbReference type="PANTHER" id="PTHR36845">
    <property type="entry name" value="HYDROLASE, PUTATIVE (AFU_ORTHOLOGUE AFUA_7G05090)-RELATED"/>
    <property type="match status" value="1"/>
</dbReference>
<evidence type="ECO:0000256" key="1">
    <source>
        <dbReference type="ARBA" id="ARBA00022801"/>
    </source>
</evidence>
<evidence type="ECO:0000256" key="2">
    <source>
        <dbReference type="ARBA" id="ARBA00038358"/>
    </source>
</evidence>
<feature type="binding site" evidence="4">
    <location>
        <position position="103"/>
    </location>
    <ligand>
        <name>substrate</name>
    </ligand>
</feature>
<gene>
    <name evidence="5" type="ORF">F4Y08_06990</name>
</gene>
<dbReference type="InterPro" id="IPR010905">
    <property type="entry name" value="Glyco_hydro_88"/>
</dbReference>
<keyword evidence="1 5" id="KW-0378">Hydrolase</keyword>
<dbReference type="InterPro" id="IPR052369">
    <property type="entry name" value="UG_Glycosaminoglycan_Hydrolase"/>
</dbReference>
<dbReference type="EMBL" id="VXPY01000045">
    <property type="protein sequence ID" value="MYD90070.1"/>
    <property type="molecule type" value="Genomic_DNA"/>
</dbReference>
<organism evidence="5">
    <name type="scientific">Caldilineaceae bacterium SB0662_bin_9</name>
    <dbReference type="NCBI Taxonomy" id="2605258"/>
    <lineage>
        <taxon>Bacteria</taxon>
        <taxon>Bacillati</taxon>
        <taxon>Chloroflexota</taxon>
        <taxon>Caldilineae</taxon>
        <taxon>Caldilineales</taxon>
        <taxon>Caldilineaceae</taxon>
    </lineage>
</organism>
<name>A0A6B1DR09_9CHLR</name>
<feature type="active site" description="Nucleophile" evidence="3">
    <location>
        <position position="103"/>
    </location>
</feature>
<dbReference type="SUPFAM" id="SSF48208">
    <property type="entry name" value="Six-hairpin glycosidases"/>
    <property type="match status" value="1"/>
</dbReference>
<sequence>MQVRPRDPLPVPTDLKERCSHALAFAATQVRNLTERHPDLLPLYTRNGLWNHEGEAWTNWCEGFVAGQMWILYRHTRDPFWKDTAIHYSNLLRGREHDRNVHDLGFIFWSSWKRWYDETGDEALQDVIVQAGRTMGMRFKEQGQYLRSFVSDESIFIDIMMNVGIIFHAALVTGDEELWNRVHAHCHTSRRYLVRGDGSTSHEGIFDLETGAFLRQTTHHGWRDDSSWARGLTWSMYGFGTVYTYTGDSRFLQTAELNAQYYMEHTQHHGVPPNDWTEANPASPYESSAAAIGACGFFQLARLVSDPVRARAYHEYACQIMETLTGPEFLAEGIDGWEGIMRHGIYLRRRGLGVNESVMWGEYFFLEALSRAMEYE</sequence>
<feature type="binding site" evidence="4">
    <location>
        <position position="158"/>
    </location>
    <ligand>
        <name>substrate</name>
    </ligand>
</feature>
<comment type="similarity">
    <text evidence="2">Belongs to the glycosyl hydrolase 88 family.</text>
</comment>
<dbReference type="Pfam" id="PF07470">
    <property type="entry name" value="Glyco_hydro_88"/>
    <property type="match status" value="1"/>
</dbReference>